<dbReference type="InterPro" id="IPR006683">
    <property type="entry name" value="Thioestr_dom"/>
</dbReference>
<dbReference type="OrthoDB" id="506431at2759"/>
<evidence type="ECO:0000313" key="4">
    <source>
        <dbReference type="Proteomes" id="UP000326924"/>
    </source>
</evidence>
<dbReference type="InterPro" id="IPR052061">
    <property type="entry name" value="PTE-AB_protein"/>
</dbReference>
<dbReference type="PANTHER" id="PTHR47260">
    <property type="entry name" value="UPF0644 PROTEIN PB2B4.06"/>
    <property type="match status" value="1"/>
</dbReference>
<dbReference type="Pfam" id="PF03061">
    <property type="entry name" value="4HBT"/>
    <property type="match status" value="1"/>
</dbReference>
<protein>
    <submittedName>
        <fullName evidence="2">HotDog domain-containing protein</fullName>
    </submittedName>
</protein>
<dbReference type="PANTHER" id="PTHR47260:SF1">
    <property type="entry name" value="UPF0644 PROTEIN PB2B4.06"/>
    <property type="match status" value="1"/>
</dbReference>
<comment type="caution">
    <text evidence="2">The sequence shown here is derived from an EMBL/GenBank/DDBJ whole genome shotgun (WGS) entry which is preliminary data.</text>
</comment>
<evidence type="ECO:0000313" key="2">
    <source>
        <dbReference type="EMBL" id="KAA8894223.1"/>
    </source>
</evidence>
<feature type="domain" description="Thioesterase" evidence="1">
    <location>
        <begin position="171"/>
        <end position="253"/>
    </location>
</feature>
<dbReference type="EMBL" id="VXIS01000356">
    <property type="protein sequence ID" value="KAA8894223.1"/>
    <property type="molecule type" value="Genomic_DNA"/>
</dbReference>
<evidence type="ECO:0000259" key="1">
    <source>
        <dbReference type="Pfam" id="PF03061"/>
    </source>
</evidence>
<dbReference type="InParanoid" id="A0A5J5EGN9"/>
<name>A0A5J5EGN9_9PEZI</name>
<sequence length="275" mass="29977">MPLFSPLRPLLRTAAPSTRRNASAAAAFLAGSAAYRAFYTSRIAVLATTLGASAFTAGMLAVKSIHPGTGPVDTGPLHRSGHPEDEAALSAGAEMLRANTLYRQLAADPEWQEELEDVPHTLPAERRRTRLMSGTYWGHRKITVNRRFTSKDGKRSKSLLSIGTALCGHPNVVHGGVLATVLDEALGRLAISQFPRGKHAVTARLEVKYRAPTRARDGWFNRHGLVVVTTDVVEMAERKVKVRGDVRDLDGKLLVESEALFVVPKGWQPRPLAEH</sequence>
<evidence type="ECO:0000313" key="3">
    <source>
        <dbReference type="EMBL" id="KAA8894228.1"/>
    </source>
</evidence>
<dbReference type="AlphaFoldDB" id="A0A5J5EGN9"/>
<keyword evidence="4" id="KW-1185">Reference proteome</keyword>
<reference evidence="2 4" key="1">
    <citation type="submission" date="2019-09" db="EMBL/GenBank/DDBJ databases">
        <title>Draft genome of the ectomycorrhizal ascomycete Sphaerosporella brunnea.</title>
        <authorList>
            <consortium name="DOE Joint Genome Institute"/>
            <person name="Benucci G.M."/>
            <person name="Marozzi G."/>
            <person name="Antonielli L."/>
            <person name="Sanchez S."/>
            <person name="Marco P."/>
            <person name="Wang X."/>
            <person name="Falini L.B."/>
            <person name="Barry K."/>
            <person name="Haridas S."/>
            <person name="Lipzen A."/>
            <person name="Labutti K."/>
            <person name="Grigoriev I.V."/>
            <person name="Murat C."/>
            <person name="Martin F."/>
            <person name="Albertini E."/>
            <person name="Donnini D."/>
            <person name="Bonito G."/>
        </authorList>
    </citation>
    <scope>NUCLEOTIDE SEQUENCE [LARGE SCALE GENOMIC DNA]</scope>
    <source>
        <strain evidence="2 4">Sb_GMNB300</strain>
    </source>
</reference>
<dbReference type="EMBL" id="VXIS01000356">
    <property type="protein sequence ID" value="KAA8894228.1"/>
    <property type="molecule type" value="Genomic_DNA"/>
</dbReference>
<dbReference type="CDD" id="cd03443">
    <property type="entry name" value="PaaI_thioesterase"/>
    <property type="match status" value="1"/>
</dbReference>
<dbReference type="Gene3D" id="3.10.129.10">
    <property type="entry name" value="Hotdog Thioesterase"/>
    <property type="match status" value="1"/>
</dbReference>
<accession>A0A5J5EGN9</accession>
<dbReference type="SUPFAM" id="SSF54637">
    <property type="entry name" value="Thioesterase/thiol ester dehydrase-isomerase"/>
    <property type="match status" value="1"/>
</dbReference>
<organism evidence="2 4">
    <name type="scientific">Sphaerosporella brunnea</name>
    <dbReference type="NCBI Taxonomy" id="1250544"/>
    <lineage>
        <taxon>Eukaryota</taxon>
        <taxon>Fungi</taxon>
        <taxon>Dikarya</taxon>
        <taxon>Ascomycota</taxon>
        <taxon>Pezizomycotina</taxon>
        <taxon>Pezizomycetes</taxon>
        <taxon>Pezizales</taxon>
        <taxon>Pyronemataceae</taxon>
        <taxon>Sphaerosporella</taxon>
    </lineage>
</organism>
<dbReference type="Proteomes" id="UP000326924">
    <property type="component" value="Unassembled WGS sequence"/>
</dbReference>
<gene>
    <name evidence="2" type="ORF">FN846DRAFT_435585</name>
    <name evidence="3" type="ORF">FN846DRAFT_435680</name>
</gene>
<proteinExistence type="predicted"/>
<dbReference type="InterPro" id="IPR029069">
    <property type="entry name" value="HotDog_dom_sf"/>
</dbReference>